<evidence type="ECO:0000313" key="5">
    <source>
        <dbReference type="Proteomes" id="UP000294881"/>
    </source>
</evidence>
<sequence>MTDDPRSFADDFNVVFKEQADFFRQKVSLPSKSWRELTGNAHDRAFVVAGVEKEAVLTELRAAIDKAIARGTTLEEFRKDFDRTVAKHGWIGGAGENNTAWRTRVIYETNIRTSRMAGRLKQLRDPDVLALRPYWMYRHADLRQPLKPREEHADWDGLVLLHDDPWWKTHFPPNGWLCSCGIRPLSRREATREQEKRGKASMIDDAPPLNLHGVVDPKTGETVMVPSGIDFGWDHMPGDSWERGLVPPELQRPLPAAGEAAPDVSLPPLSDYGRASAVRDLPAGSAIGTYVDAVLGMFGAGRGENGASVYRDEAGGAVVISEAMFQASDGLGKAIKRTVGGDYLRAAEALKDPDEIWVDWETDERTSRPVLRRRYIRYDGDRSSVAVFTWGQNGWEAENLFAASGDGADPERQAAWLRHGAMLYRRKLAGAAS</sequence>
<dbReference type="Proteomes" id="UP000294881">
    <property type="component" value="Unassembled WGS sequence"/>
</dbReference>
<comment type="caution">
    <text evidence="4">The sequence shown here is derived from an EMBL/GenBank/DDBJ whole genome shotgun (WGS) entry which is preliminary data.</text>
</comment>
<organism evidence="4 5">
    <name type="scientific">Camelimonas lactis</name>
    <dbReference type="NCBI Taxonomy" id="659006"/>
    <lineage>
        <taxon>Bacteria</taxon>
        <taxon>Pseudomonadati</taxon>
        <taxon>Pseudomonadota</taxon>
        <taxon>Alphaproteobacteria</taxon>
        <taxon>Hyphomicrobiales</taxon>
        <taxon>Chelatococcaceae</taxon>
        <taxon>Camelimonas</taxon>
    </lineage>
</organism>
<reference evidence="4 5" key="1">
    <citation type="submission" date="2019-03" db="EMBL/GenBank/DDBJ databases">
        <title>Genomic Encyclopedia of Type Strains, Phase IV (KMG-IV): sequencing the most valuable type-strain genomes for metagenomic binning, comparative biology and taxonomic classification.</title>
        <authorList>
            <person name="Goeker M."/>
        </authorList>
    </citation>
    <scope>NUCLEOTIDE SEQUENCE [LARGE SCALE GENOMIC DNA]</scope>
    <source>
        <strain evidence="4 5">DSM 22958</strain>
    </source>
</reference>
<dbReference type="Pfam" id="PF18810">
    <property type="entry name" value="PBECR2"/>
    <property type="match status" value="1"/>
</dbReference>
<keyword evidence="5" id="KW-1185">Reference proteome</keyword>
<dbReference type="EMBL" id="SLWL01000002">
    <property type="protein sequence ID" value="TCO15192.1"/>
    <property type="molecule type" value="Genomic_DNA"/>
</dbReference>
<gene>
    <name evidence="4" type="ORF">EV666_102170</name>
</gene>
<dbReference type="OrthoDB" id="9813502at2"/>
<evidence type="ECO:0000259" key="2">
    <source>
        <dbReference type="Pfam" id="PF04233"/>
    </source>
</evidence>
<evidence type="ECO:0000256" key="1">
    <source>
        <dbReference type="SAM" id="MobiDB-lite"/>
    </source>
</evidence>
<dbReference type="InterPro" id="IPR006528">
    <property type="entry name" value="Phage_head_morphogenesis_dom"/>
</dbReference>
<proteinExistence type="predicted"/>
<dbReference type="AlphaFoldDB" id="A0A4R2GZ67"/>
<protein>
    <submittedName>
        <fullName evidence="4">Phage Mu protein F like protein</fullName>
    </submittedName>
</protein>
<feature type="domain" description="Phage-Barnase-EndoU-ColicinE5/D-RelE like nuclease 2" evidence="3">
    <location>
        <begin position="296"/>
        <end position="425"/>
    </location>
</feature>
<name>A0A4R2GZ67_9HYPH</name>
<dbReference type="Pfam" id="PF04233">
    <property type="entry name" value="Phage_Mu_F"/>
    <property type="match status" value="1"/>
</dbReference>
<evidence type="ECO:0000313" key="4">
    <source>
        <dbReference type="EMBL" id="TCO15192.1"/>
    </source>
</evidence>
<dbReference type="InterPro" id="IPR041110">
    <property type="entry name" value="PBECR2"/>
</dbReference>
<feature type="region of interest" description="Disordered" evidence="1">
    <location>
        <begin position="190"/>
        <end position="217"/>
    </location>
</feature>
<dbReference type="RefSeq" id="WP_132003320.1">
    <property type="nucleotide sequence ID" value="NZ_JBHUNN010000002.1"/>
</dbReference>
<accession>A0A4R2GZ67</accession>
<feature type="domain" description="Phage head morphogenesis" evidence="2">
    <location>
        <begin position="59"/>
        <end position="181"/>
    </location>
</feature>
<evidence type="ECO:0000259" key="3">
    <source>
        <dbReference type="Pfam" id="PF18810"/>
    </source>
</evidence>